<dbReference type="AlphaFoldDB" id="A0AA87Z3K6"/>
<gene>
    <name evidence="2" type="ORF">TIFTF001_002370</name>
</gene>
<dbReference type="Gramene" id="FCD_00008658-RA">
    <property type="protein sequence ID" value="FCD_00008658-RA:cds"/>
    <property type="gene ID" value="FCD_00008658"/>
</dbReference>
<evidence type="ECO:0000313" key="3">
    <source>
        <dbReference type="Proteomes" id="UP001187192"/>
    </source>
</evidence>
<accession>A0AA87Z3K6</accession>
<evidence type="ECO:0000313" key="2">
    <source>
        <dbReference type="EMBL" id="GMN29294.1"/>
    </source>
</evidence>
<feature type="compositionally biased region" description="Polar residues" evidence="1">
    <location>
        <begin position="60"/>
        <end position="70"/>
    </location>
</feature>
<dbReference type="Proteomes" id="UP001187192">
    <property type="component" value="Unassembled WGS sequence"/>
</dbReference>
<comment type="caution">
    <text evidence="2">The sequence shown here is derived from an EMBL/GenBank/DDBJ whole genome shotgun (WGS) entry which is preliminary data.</text>
</comment>
<reference evidence="2" key="1">
    <citation type="submission" date="2023-07" db="EMBL/GenBank/DDBJ databases">
        <title>draft genome sequence of fig (Ficus carica).</title>
        <authorList>
            <person name="Takahashi T."/>
            <person name="Nishimura K."/>
        </authorList>
    </citation>
    <scope>NUCLEOTIDE SEQUENCE</scope>
</reference>
<keyword evidence="3" id="KW-1185">Reference proteome</keyword>
<feature type="region of interest" description="Disordered" evidence="1">
    <location>
        <begin position="1"/>
        <end position="30"/>
    </location>
</feature>
<name>A0AA87Z3K6_FICCA</name>
<organism evidence="2 3">
    <name type="scientific">Ficus carica</name>
    <name type="common">Common fig</name>
    <dbReference type="NCBI Taxonomy" id="3494"/>
    <lineage>
        <taxon>Eukaryota</taxon>
        <taxon>Viridiplantae</taxon>
        <taxon>Streptophyta</taxon>
        <taxon>Embryophyta</taxon>
        <taxon>Tracheophyta</taxon>
        <taxon>Spermatophyta</taxon>
        <taxon>Magnoliopsida</taxon>
        <taxon>eudicotyledons</taxon>
        <taxon>Gunneridae</taxon>
        <taxon>Pentapetalae</taxon>
        <taxon>rosids</taxon>
        <taxon>fabids</taxon>
        <taxon>Rosales</taxon>
        <taxon>Moraceae</taxon>
        <taxon>Ficeae</taxon>
        <taxon>Ficus</taxon>
    </lineage>
</organism>
<evidence type="ECO:0000256" key="1">
    <source>
        <dbReference type="SAM" id="MobiDB-lite"/>
    </source>
</evidence>
<feature type="region of interest" description="Disordered" evidence="1">
    <location>
        <begin position="50"/>
        <end position="87"/>
    </location>
</feature>
<proteinExistence type="predicted"/>
<protein>
    <submittedName>
        <fullName evidence="2">Uncharacterized protein</fullName>
    </submittedName>
</protein>
<feature type="compositionally biased region" description="Basic and acidic residues" evidence="1">
    <location>
        <begin position="75"/>
        <end position="87"/>
    </location>
</feature>
<dbReference type="EMBL" id="BTGU01000002">
    <property type="protein sequence ID" value="GMN29294.1"/>
    <property type="molecule type" value="Genomic_DNA"/>
</dbReference>
<sequence>MMEARIVEVGGKRRLRSGEASGDLERGVSSVEWTPRAVVEAPGKRSVGFLREKSEAETEATPSVELQQESAVRLVQDRGERRERSRH</sequence>